<dbReference type="SMART" id="SM00066">
    <property type="entry name" value="GAL4"/>
    <property type="match status" value="1"/>
</dbReference>
<dbReference type="SUPFAM" id="SSF57701">
    <property type="entry name" value="Zn2/Cys6 DNA-binding domain"/>
    <property type="match status" value="1"/>
</dbReference>
<evidence type="ECO:0000313" key="3">
    <source>
        <dbReference type="EMBL" id="KIR38324.1"/>
    </source>
</evidence>
<dbReference type="InterPro" id="IPR036864">
    <property type="entry name" value="Zn2-C6_fun-type_DNA-bd_sf"/>
</dbReference>
<organism evidence="3 4">
    <name type="scientific">Cryptococcus deuterogattii Ram5</name>
    <dbReference type="NCBI Taxonomy" id="1296110"/>
    <lineage>
        <taxon>Eukaryota</taxon>
        <taxon>Fungi</taxon>
        <taxon>Dikarya</taxon>
        <taxon>Basidiomycota</taxon>
        <taxon>Agaricomycotina</taxon>
        <taxon>Tremellomycetes</taxon>
        <taxon>Tremellales</taxon>
        <taxon>Cryptococcaceae</taxon>
        <taxon>Cryptococcus</taxon>
        <taxon>Cryptococcus gattii species complex</taxon>
    </lineage>
</organism>
<dbReference type="CDD" id="cd00067">
    <property type="entry name" value="GAL4"/>
    <property type="match status" value="1"/>
</dbReference>
<dbReference type="PROSITE" id="PS00463">
    <property type="entry name" value="ZN2_CY6_FUNGAL_1"/>
    <property type="match status" value="1"/>
</dbReference>
<name>A0A0D0UW17_9TREE</name>
<sequence length="399" mass="43983">MAFNSFPPVTNSLATQCTPVGLPIILPQGGQPPLQLAAISDPFFPPPFASNQVPTPPQEPRQFVSLPYYDPQPPPTITQDFHASAPSQSSVHQTAAIHQQDLNSHPLVHRTASSPARVSRQPAPYHILSSAVAETSCQLHVALESVSNLQVARNDTLASDLPAPQMSQPRRSRDRVSEEDRKRRLQACEVCRKARHKCEEGGIDENLPCRRCRSKGITCVWSSKKRMFGRQGLNAQRKSSNQTSAREISEINQALVNNGIRATHSPMCSERIPEPRRTVSDTVIAASASSQRPSTVQTVPSSLSARQLANQYLQLIVGQTQASQQSDATESQFSQAPLPWQIMAPQQLQNQPRAIHPQDQQEQQQLVLEFTEFANIDDGNGAAIGGFQYDSLIRALYPW</sequence>
<feature type="domain" description="Zn(2)-C6 fungal-type" evidence="2">
    <location>
        <begin position="187"/>
        <end position="221"/>
    </location>
</feature>
<proteinExistence type="predicted"/>
<dbReference type="Gene3D" id="4.10.240.10">
    <property type="entry name" value="Zn(2)-C6 fungal-type DNA-binding domain"/>
    <property type="match status" value="1"/>
</dbReference>
<protein>
    <recommendedName>
        <fullName evidence="2">Zn(2)-C6 fungal-type domain-containing protein</fullName>
    </recommendedName>
</protein>
<dbReference type="Proteomes" id="UP000053392">
    <property type="component" value="Unassembled WGS sequence"/>
</dbReference>
<gene>
    <name evidence="3" type="ORF">I313_05898</name>
</gene>
<dbReference type="HOGENOM" id="CLU_688902_0_0_1"/>
<dbReference type="OrthoDB" id="10261408at2759"/>
<keyword evidence="4" id="KW-1185">Reference proteome</keyword>
<dbReference type="InterPro" id="IPR001138">
    <property type="entry name" value="Zn2Cys6_DnaBD"/>
</dbReference>
<dbReference type="GO" id="GO:0000981">
    <property type="term" value="F:DNA-binding transcription factor activity, RNA polymerase II-specific"/>
    <property type="evidence" value="ECO:0007669"/>
    <property type="project" value="InterPro"/>
</dbReference>
<accession>A0A0D0UW17</accession>
<dbReference type="Pfam" id="PF00172">
    <property type="entry name" value="Zn_clus"/>
    <property type="match status" value="1"/>
</dbReference>
<feature type="region of interest" description="Disordered" evidence="1">
    <location>
        <begin position="157"/>
        <end position="179"/>
    </location>
</feature>
<evidence type="ECO:0000259" key="2">
    <source>
        <dbReference type="PROSITE" id="PS50048"/>
    </source>
</evidence>
<evidence type="ECO:0000313" key="4">
    <source>
        <dbReference type="Proteomes" id="UP000053392"/>
    </source>
</evidence>
<dbReference type="EMBL" id="KN847911">
    <property type="protein sequence ID" value="KIR38324.1"/>
    <property type="molecule type" value="Genomic_DNA"/>
</dbReference>
<dbReference type="AlphaFoldDB" id="A0A0D0UW17"/>
<dbReference type="PROSITE" id="PS50048">
    <property type="entry name" value="ZN2_CY6_FUNGAL_2"/>
    <property type="match status" value="1"/>
</dbReference>
<reference evidence="3 4" key="1">
    <citation type="submission" date="2015-01" db="EMBL/GenBank/DDBJ databases">
        <title>The Genome Sequence of Cryptococcus gattii Ram5.</title>
        <authorList>
            <consortium name="The Broad Institute Genomics Platform"/>
            <person name="Cuomo C."/>
            <person name="Litvintseva A."/>
            <person name="Chen Y."/>
            <person name="Heitman J."/>
            <person name="Sun S."/>
            <person name="Springer D."/>
            <person name="Dromer F."/>
            <person name="Young S."/>
            <person name="Zeng Q."/>
            <person name="Gargeya S."/>
            <person name="Abouelleil A."/>
            <person name="Alvarado L."/>
            <person name="Chapman S.B."/>
            <person name="Gainer-Dewar J."/>
            <person name="Goldberg J."/>
            <person name="Griggs A."/>
            <person name="Gujja S."/>
            <person name="Hansen M."/>
            <person name="Howarth C."/>
            <person name="Imamovic A."/>
            <person name="Larimer J."/>
            <person name="Murphy C."/>
            <person name="Naylor J."/>
            <person name="Pearson M."/>
            <person name="Priest M."/>
            <person name="Roberts A."/>
            <person name="Saif S."/>
            <person name="Shea T."/>
            <person name="Sykes S."/>
            <person name="Wortman J."/>
            <person name="Nusbaum C."/>
            <person name="Birren B."/>
        </authorList>
    </citation>
    <scope>NUCLEOTIDE SEQUENCE [LARGE SCALE GENOMIC DNA]</scope>
    <source>
        <strain evidence="3 4">Ram5</strain>
    </source>
</reference>
<dbReference type="GO" id="GO:0008270">
    <property type="term" value="F:zinc ion binding"/>
    <property type="evidence" value="ECO:0007669"/>
    <property type="project" value="InterPro"/>
</dbReference>
<evidence type="ECO:0000256" key="1">
    <source>
        <dbReference type="SAM" id="MobiDB-lite"/>
    </source>
</evidence>